<feature type="region of interest" description="Disordered" evidence="5">
    <location>
        <begin position="373"/>
        <end position="418"/>
    </location>
</feature>
<dbReference type="AlphaFoldDB" id="A0A9P6Q2Z4"/>
<feature type="compositionally biased region" description="Polar residues" evidence="5">
    <location>
        <begin position="115"/>
        <end position="132"/>
    </location>
</feature>
<comment type="caution">
    <text evidence="7">The sequence shown here is derived from an EMBL/GenBank/DDBJ whole genome shotgun (WGS) entry which is preliminary data.</text>
</comment>
<feature type="compositionally biased region" description="Basic and acidic residues" evidence="5">
    <location>
        <begin position="148"/>
        <end position="167"/>
    </location>
</feature>
<feature type="transmembrane region" description="Helical" evidence="6">
    <location>
        <begin position="67"/>
        <end position="86"/>
    </location>
</feature>
<feature type="region of interest" description="Disordered" evidence="5">
    <location>
        <begin position="111"/>
        <end position="168"/>
    </location>
</feature>
<evidence type="ECO:0000256" key="1">
    <source>
        <dbReference type="ARBA" id="ARBA00004141"/>
    </source>
</evidence>
<feature type="region of interest" description="Disordered" evidence="5">
    <location>
        <begin position="431"/>
        <end position="480"/>
    </location>
</feature>
<dbReference type="PANTHER" id="PTHR11040:SF210">
    <property type="entry name" value="ZINC-REGULATED TRANSPORTER 3"/>
    <property type="match status" value="1"/>
</dbReference>
<evidence type="ECO:0000256" key="3">
    <source>
        <dbReference type="ARBA" id="ARBA00022989"/>
    </source>
</evidence>
<accession>A0A9P6Q2Z4</accession>
<evidence type="ECO:0000256" key="6">
    <source>
        <dbReference type="SAM" id="Phobius"/>
    </source>
</evidence>
<feature type="transmembrane region" description="Helical" evidence="6">
    <location>
        <begin position="582"/>
        <end position="605"/>
    </location>
</feature>
<feature type="compositionally biased region" description="Low complexity" evidence="5">
    <location>
        <begin position="380"/>
        <end position="394"/>
    </location>
</feature>
<evidence type="ECO:0000313" key="8">
    <source>
        <dbReference type="Proteomes" id="UP000807716"/>
    </source>
</evidence>
<feature type="compositionally biased region" description="Basic and acidic residues" evidence="5">
    <location>
        <begin position="448"/>
        <end position="458"/>
    </location>
</feature>
<evidence type="ECO:0000256" key="5">
    <source>
        <dbReference type="SAM" id="MobiDB-lite"/>
    </source>
</evidence>
<dbReference type="EMBL" id="JAAAJB010000345">
    <property type="protein sequence ID" value="KAG0257841.1"/>
    <property type="molecule type" value="Genomic_DNA"/>
</dbReference>
<keyword evidence="2 6" id="KW-0812">Transmembrane</keyword>
<keyword evidence="4 6" id="KW-0472">Membrane</keyword>
<feature type="transmembrane region" description="Helical" evidence="6">
    <location>
        <begin position="652"/>
        <end position="671"/>
    </location>
</feature>
<name>A0A9P6Q2Z4_9FUNG</name>
<sequence>ALIFIDIILKRICRRDVRMLQNHRFLAGSLGLGSGVMLYSSFYNILPEAKEQLSHELSIFAGNADAFIMLFFFSGIAFMTIVHWIMHRFNSNSPSGIEHSESIQYFMPPDEGYSHQRQISNPRYSTPFQDQHAQYAPHPYHSSKNNGKHGDEDHEYRVHDTESRYQDSEYVDDEVTSLLNNAFLQIGATPASQIEEAMDRRRKKELQQQRRQRRQRRQESSDLEHEEGDDHEHGNSDHSDHHISDDSSEEDERRSIEVIIEDPHSRRLQDLNVSNNTVRRDKNQSNSNINGHPLPLDSPSSWSSLSSNSPDKYANDGEDDETRLEANGKNKSHKRFQDSGHFHNAHPKPSTVVASHPHEVASAAATSPVHHTYQTFAPPSVGGKNNKNANKSTSKGGGGSGLPQYPYSSHTKGSEEALQGTLRQTSFPRLNHRHQHQHHPYQQPSQSHGHDHDHDHSHSHSHPTSTSKHHQESAQQQATEHQPLLYRYGRRGSDPLTSSRHDILDHAATDDGEHTELADIGLQTALTIAVHKFPEGLITFLSTTTDPCLGLSVFMALAVHNLIEGYLIAFPLYIGLRSRTKAFAFAAVLGGLSQPIGALMGWLILRKVVSLGWQVSAAGVIYAMVAGMMSSIAVNGMWPQAVKCAGRQPTKVVPISFFTGIAIMGACQAVMGSKC</sequence>
<dbReference type="InterPro" id="IPR003689">
    <property type="entry name" value="ZIP"/>
</dbReference>
<feature type="compositionally biased region" description="Basic residues" evidence="5">
    <location>
        <begin position="200"/>
        <end position="216"/>
    </location>
</feature>
<feature type="transmembrane region" description="Helical" evidence="6">
    <location>
        <begin position="25"/>
        <end position="46"/>
    </location>
</feature>
<comment type="subcellular location">
    <subcellularLocation>
        <location evidence="1">Membrane</location>
        <topology evidence="1">Multi-pass membrane protein</topology>
    </subcellularLocation>
</comment>
<evidence type="ECO:0000313" key="7">
    <source>
        <dbReference type="EMBL" id="KAG0257841.1"/>
    </source>
</evidence>
<dbReference type="GO" id="GO:0005385">
    <property type="term" value="F:zinc ion transmembrane transporter activity"/>
    <property type="evidence" value="ECO:0007669"/>
    <property type="project" value="TreeGrafter"/>
</dbReference>
<dbReference type="Proteomes" id="UP000807716">
    <property type="component" value="Unassembled WGS sequence"/>
</dbReference>
<proteinExistence type="predicted"/>
<dbReference type="GO" id="GO:0016020">
    <property type="term" value="C:membrane"/>
    <property type="evidence" value="ECO:0007669"/>
    <property type="project" value="UniProtKB-SubCell"/>
</dbReference>
<dbReference type="OrthoDB" id="262547at2759"/>
<feature type="compositionally biased region" description="Basic and acidic residues" evidence="5">
    <location>
        <begin position="217"/>
        <end position="269"/>
    </location>
</feature>
<evidence type="ECO:0008006" key="9">
    <source>
        <dbReference type="Google" id="ProtNLM"/>
    </source>
</evidence>
<keyword evidence="8" id="KW-1185">Reference proteome</keyword>
<dbReference type="PANTHER" id="PTHR11040">
    <property type="entry name" value="ZINC/IRON TRANSPORTER"/>
    <property type="match status" value="1"/>
</dbReference>
<evidence type="ECO:0000256" key="4">
    <source>
        <dbReference type="ARBA" id="ARBA00023136"/>
    </source>
</evidence>
<dbReference type="Pfam" id="PF02535">
    <property type="entry name" value="Zip"/>
    <property type="match status" value="1"/>
</dbReference>
<organism evidence="7 8">
    <name type="scientific">Actinomortierella ambigua</name>
    <dbReference type="NCBI Taxonomy" id="1343610"/>
    <lineage>
        <taxon>Eukaryota</taxon>
        <taxon>Fungi</taxon>
        <taxon>Fungi incertae sedis</taxon>
        <taxon>Mucoromycota</taxon>
        <taxon>Mortierellomycotina</taxon>
        <taxon>Mortierellomycetes</taxon>
        <taxon>Mortierellales</taxon>
        <taxon>Mortierellaceae</taxon>
        <taxon>Actinomortierella</taxon>
    </lineage>
</organism>
<protein>
    <recommendedName>
        <fullName evidence="9">Zinc/iron permease</fullName>
    </recommendedName>
</protein>
<feature type="transmembrane region" description="Helical" evidence="6">
    <location>
        <begin position="611"/>
        <end position="632"/>
    </location>
</feature>
<feature type="transmembrane region" description="Helical" evidence="6">
    <location>
        <begin position="549"/>
        <end position="570"/>
    </location>
</feature>
<gene>
    <name evidence="7" type="ORF">DFQ27_004911</name>
</gene>
<feature type="compositionally biased region" description="Low complexity" evidence="5">
    <location>
        <begin position="293"/>
        <end position="310"/>
    </location>
</feature>
<keyword evidence="3 6" id="KW-1133">Transmembrane helix</keyword>
<reference evidence="7" key="1">
    <citation type="journal article" date="2020" name="Fungal Divers.">
        <title>Resolving the Mortierellaceae phylogeny through synthesis of multi-gene phylogenetics and phylogenomics.</title>
        <authorList>
            <person name="Vandepol N."/>
            <person name="Liber J."/>
            <person name="Desiro A."/>
            <person name="Na H."/>
            <person name="Kennedy M."/>
            <person name="Barry K."/>
            <person name="Grigoriev I.V."/>
            <person name="Miller A.N."/>
            <person name="O'Donnell K."/>
            <person name="Stajich J.E."/>
            <person name="Bonito G."/>
        </authorList>
    </citation>
    <scope>NUCLEOTIDE SEQUENCE</scope>
    <source>
        <strain evidence="7">BC1065</strain>
    </source>
</reference>
<feature type="region of interest" description="Disordered" evidence="5">
    <location>
        <begin position="194"/>
        <end position="352"/>
    </location>
</feature>
<evidence type="ECO:0000256" key="2">
    <source>
        <dbReference type="ARBA" id="ARBA00022692"/>
    </source>
</evidence>
<feature type="non-terminal residue" evidence="7">
    <location>
        <position position="1"/>
    </location>
</feature>